<accession>V5EWV1</accession>
<dbReference type="EMBL" id="KI545868">
    <property type="protein sequence ID" value="EST06839.1"/>
    <property type="molecule type" value="Genomic_DNA"/>
</dbReference>
<proteinExistence type="predicted"/>
<keyword evidence="2" id="KW-0732">Signal</keyword>
<evidence type="ECO:0000256" key="2">
    <source>
        <dbReference type="SAM" id="SignalP"/>
    </source>
</evidence>
<feature type="chain" id="PRO_5004732541" description="Peptidase A1 domain-containing protein" evidence="2">
    <location>
        <begin position="22"/>
        <end position="512"/>
    </location>
</feature>
<dbReference type="OrthoDB" id="2551191at2759"/>
<dbReference type="OMA" id="KTICAGH"/>
<dbReference type="GeneID" id="27419545"/>
<feature type="region of interest" description="Disordered" evidence="1">
    <location>
        <begin position="165"/>
        <end position="192"/>
    </location>
</feature>
<evidence type="ECO:0000256" key="1">
    <source>
        <dbReference type="SAM" id="MobiDB-lite"/>
    </source>
</evidence>
<dbReference type="SUPFAM" id="SSF50630">
    <property type="entry name" value="Acid proteases"/>
    <property type="match status" value="1"/>
</dbReference>
<reference evidence="4" key="1">
    <citation type="journal article" date="2013" name="Genome Announc.">
        <title>Draft genome sequence of Pseudozyma brasiliensis sp. nov. strain GHG001, a high producer of endo-1,4-xylanase isolated from an insect pest of sugarcane.</title>
        <authorList>
            <person name="Oliveira J.V.D.C."/>
            <person name="dos Santos R.A.C."/>
            <person name="Borges T.A."/>
            <person name="Riano-Pachon D.M."/>
            <person name="Goldman G.H."/>
        </authorList>
    </citation>
    <scope>NUCLEOTIDE SEQUENCE [LARGE SCALE GENOMIC DNA]</scope>
    <source>
        <strain evidence="4">GHG001</strain>
    </source>
</reference>
<name>V5EWV1_KALBG</name>
<dbReference type="AlphaFoldDB" id="V5EWV1"/>
<sequence>MIILRALLVLVPILLSLRCEAAIVKRDEHALVIPLAYDPTSRLMTATISIGNPSSDYNLIVDTGSPFLNIQSSSFHTTSSTIDPHDAGQPDMSGASGYFTTDPNAGDGGGQKPQMHFVTDSAYLVENGRAGGGAKGGNVTVGLSHIDGLKLGGILGLSPPFSKLVAPNQPGGGNDGTKGKKKRDSPALNGGGGGVPSLDVSFLHTYLSDSNRKTICAGHFYLALNANPPSGNLVFPLTGNSLPTDIEGYDFPNKITIDPSSGSTFPHKPYWGIAHRPDLRFALDGKVLENVRVDAMLLDSGTSGIVGPPSEVAKIFTATGARVTTVAPPKGSTAMLGKAACSSGLQMAFDIGGKRAAFETVRQPVQGDSGTREAGHIDFPSNGDYGQTWAPWRSYDGAYGPMWAPWKSYVDEGVRAYAHGMGGFFDAWRGLIGLRKRHLRRRMQVGTELVGQDMGDQCEVSLVGSAQVEKMFPGNGPDFKVWIVGVEFFQRNLVYHNVDTAQTVIVPKKEGQ</sequence>
<evidence type="ECO:0000313" key="4">
    <source>
        <dbReference type="Proteomes" id="UP000019377"/>
    </source>
</evidence>
<evidence type="ECO:0000313" key="3">
    <source>
        <dbReference type="EMBL" id="EST06839.1"/>
    </source>
</evidence>
<evidence type="ECO:0008006" key="5">
    <source>
        <dbReference type="Google" id="ProtNLM"/>
    </source>
</evidence>
<dbReference type="HOGENOM" id="CLU_485851_0_0_1"/>
<dbReference type="Gene3D" id="2.40.70.10">
    <property type="entry name" value="Acid Proteases"/>
    <property type="match status" value="2"/>
</dbReference>
<gene>
    <name evidence="3" type="ORF">PSEUBRA_SCAF25g01055</name>
</gene>
<dbReference type="InterPro" id="IPR021109">
    <property type="entry name" value="Peptidase_aspartic_dom_sf"/>
</dbReference>
<dbReference type="Proteomes" id="UP000019377">
    <property type="component" value="Unassembled WGS sequence"/>
</dbReference>
<dbReference type="RefSeq" id="XP_016291828.1">
    <property type="nucleotide sequence ID" value="XM_016436901.1"/>
</dbReference>
<organism evidence="3 4">
    <name type="scientific">Kalmanozyma brasiliensis (strain GHG001)</name>
    <name type="common">Yeast</name>
    <name type="synonym">Pseudozyma brasiliensis</name>
    <dbReference type="NCBI Taxonomy" id="1365824"/>
    <lineage>
        <taxon>Eukaryota</taxon>
        <taxon>Fungi</taxon>
        <taxon>Dikarya</taxon>
        <taxon>Basidiomycota</taxon>
        <taxon>Ustilaginomycotina</taxon>
        <taxon>Ustilaginomycetes</taxon>
        <taxon>Ustilaginales</taxon>
        <taxon>Ustilaginaceae</taxon>
        <taxon>Kalmanozyma</taxon>
    </lineage>
</organism>
<keyword evidence="4" id="KW-1185">Reference proteome</keyword>
<dbReference type="eggNOG" id="ENOG502REAT">
    <property type="taxonomic scope" value="Eukaryota"/>
</dbReference>
<protein>
    <recommendedName>
        <fullName evidence="5">Peptidase A1 domain-containing protein</fullName>
    </recommendedName>
</protein>
<feature type="signal peptide" evidence="2">
    <location>
        <begin position="1"/>
        <end position="21"/>
    </location>
</feature>